<evidence type="ECO:0000256" key="1">
    <source>
        <dbReference type="ARBA" id="ARBA00004117"/>
    </source>
</evidence>
<proteinExistence type="inferred from homology"/>
<dbReference type="GO" id="GO:0030694">
    <property type="term" value="C:bacterial-type flagellum basal body, rod"/>
    <property type="evidence" value="ECO:0007669"/>
    <property type="project" value="InterPro"/>
</dbReference>
<dbReference type="InterPro" id="IPR019776">
    <property type="entry name" value="Flagellar_basal_body_rod_CS"/>
</dbReference>
<keyword evidence="4 6" id="KW-0975">Bacterial flagellum</keyword>
<comment type="similarity">
    <text evidence="2 6">Belongs to the flagella basal body rod proteins family.</text>
</comment>
<keyword evidence="8" id="KW-1185">Reference proteome</keyword>
<gene>
    <name evidence="7" type="ORF">UC35_03980</name>
</gene>
<comment type="function">
    <text evidence="5 6">Structural component of flagellum, the bacterial motility apparatus. Part of the rod structure of flagellar basal body.</text>
</comment>
<keyword evidence="7" id="KW-0966">Cell projection</keyword>
<comment type="subcellular location">
    <subcellularLocation>
        <location evidence="1 6">Bacterial flagellum basal body</location>
    </subcellularLocation>
</comment>
<dbReference type="InterPro" id="IPR006300">
    <property type="entry name" value="FlgB"/>
</dbReference>
<accession>A0A127JQE7</accession>
<evidence type="ECO:0000256" key="2">
    <source>
        <dbReference type="ARBA" id="ARBA00009677"/>
    </source>
</evidence>
<dbReference type="Proteomes" id="UP000070433">
    <property type="component" value="Chromosome"/>
</dbReference>
<evidence type="ECO:0000256" key="5">
    <source>
        <dbReference type="ARBA" id="ARBA00024934"/>
    </source>
</evidence>
<reference evidence="7 8" key="1">
    <citation type="journal article" date="2014" name="Int. J. Syst. Evol. Microbiol.">
        <title>Ramlibacter solisilvae sp. nov., isolated from forest soil, and emended description of the genus Ramlibacter.</title>
        <authorList>
            <person name="Lee H.J."/>
            <person name="Lee S.H."/>
            <person name="Lee S.S."/>
            <person name="Lee J.S."/>
            <person name="Kim Y."/>
            <person name="Kim S.C."/>
            <person name="Jeon C.O."/>
        </authorList>
    </citation>
    <scope>NUCLEOTIDE SEQUENCE [LARGE SCALE GENOMIC DNA]</scope>
    <source>
        <strain evidence="7 8">5-10</strain>
    </source>
</reference>
<dbReference type="AlphaFoldDB" id="A0A127JQE7"/>
<comment type="subunit">
    <text evidence="6">The basal body constitutes a major portion of the flagellar organelle and consists of a number of rings mounted on a central rod.</text>
</comment>
<dbReference type="OrthoDB" id="9133466at2"/>
<organism evidence="7 8">
    <name type="scientific">Ramlibacter tataouinensis</name>
    <dbReference type="NCBI Taxonomy" id="94132"/>
    <lineage>
        <taxon>Bacteria</taxon>
        <taxon>Pseudomonadati</taxon>
        <taxon>Pseudomonadota</taxon>
        <taxon>Betaproteobacteria</taxon>
        <taxon>Burkholderiales</taxon>
        <taxon>Comamonadaceae</taxon>
        <taxon>Ramlibacter</taxon>
    </lineage>
</organism>
<dbReference type="RefSeq" id="WP_061496403.1">
    <property type="nucleotide sequence ID" value="NZ_CP010951.1"/>
</dbReference>
<name>A0A127JQE7_9BURK</name>
<dbReference type="EMBL" id="CP010951">
    <property type="protein sequence ID" value="AMO22200.1"/>
    <property type="molecule type" value="Genomic_DNA"/>
</dbReference>
<keyword evidence="7" id="KW-0282">Flagellum</keyword>
<dbReference type="GO" id="GO:0071973">
    <property type="term" value="P:bacterial-type flagellum-dependent cell motility"/>
    <property type="evidence" value="ECO:0007669"/>
    <property type="project" value="InterPro"/>
</dbReference>
<evidence type="ECO:0000256" key="3">
    <source>
        <dbReference type="ARBA" id="ARBA00014376"/>
    </source>
</evidence>
<dbReference type="PIRSF" id="PIRSF002889">
    <property type="entry name" value="Rod_FlgB"/>
    <property type="match status" value="1"/>
</dbReference>
<evidence type="ECO:0000256" key="4">
    <source>
        <dbReference type="ARBA" id="ARBA00023143"/>
    </source>
</evidence>
<evidence type="ECO:0000313" key="8">
    <source>
        <dbReference type="Proteomes" id="UP000070433"/>
    </source>
</evidence>
<evidence type="ECO:0000256" key="6">
    <source>
        <dbReference type="PIRNR" id="PIRNR002889"/>
    </source>
</evidence>
<dbReference type="PROSITE" id="PS00588">
    <property type="entry name" value="FLAGELLA_BB_ROD"/>
    <property type="match status" value="1"/>
</dbReference>
<sequence>MTAAIDSITTAALALALDAASLRQQAIAANIANHATEGHVPQKLDFASQMDDARRSVDSKGRIDPSSLAGVRLQLEPMLDAQGLPAKVHLDEQMADLAHNTVHFQALARGLSRHFAILSSAVNDGKR</sequence>
<evidence type="ECO:0000313" key="7">
    <source>
        <dbReference type="EMBL" id="AMO22200.1"/>
    </source>
</evidence>
<protein>
    <recommendedName>
        <fullName evidence="3 6">Flagellar basal body rod protein FlgB</fullName>
    </recommendedName>
</protein>
<keyword evidence="7" id="KW-0969">Cilium</keyword>